<evidence type="ECO:0000256" key="2">
    <source>
        <dbReference type="SAM" id="SignalP"/>
    </source>
</evidence>
<evidence type="ECO:0008006" key="5">
    <source>
        <dbReference type="Google" id="ProtNLM"/>
    </source>
</evidence>
<feature type="region of interest" description="Disordered" evidence="1">
    <location>
        <begin position="53"/>
        <end position="101"/>
    </location>
</feature>
<organism evidence="3 4">
    <name type="scientific">Salinisphaera japonica YTM-1</name>
    <dbReference type="NCBI Taxonomy" id="1209778"/>
    <lineage>
        <taxon>Bacteria</taxon>
        <taxon>Pseudomonadati</taxon>
        <taxon>Pseudomonadota</taxon>
        <taxon>Gammaproteobacteria</taxon>
        <taxon>Salinisphaerales</taxon>
        <taxon>Salinisphaeraceae</taxon>
        <taxon>Salinisphaera</taxon>
    </lineage>
</organism>
<evidence type="ECO:0000256" key="1">
    <source>
        <dbReference type="SAM" id="MobiDB-lite"/>
    </source>
</evidence>
<name>A0A423PSP1_9GAMM</name>
<dbReference type="AlphaFoldDB" id="A0A423PSP1"/>
<feature type="signal peptide" evidence="2">
    <location>
        <begin position="1"/>
        <end position="24"/>
    </location>
</feature>
<evidence type="ECO:0000313" key="4">
    <source>
        <dbReference type="Proteomes" id="UP000285310"/>
    </source>
</evidence>
<reference evidence="3 4" key="1">
    <citation type="submission" date="2013-10" db="EMBL/GenBank/DDBJ databases">
        <title>Salinisphaera japonica YTM-1 Genome Sequencing.</title>
        <authorList>
            <person name="Lai Q."/>
            <person name="Li C."/>
            <person name="Shao Z."/>
        </authorList>
    </citation>
    <scope>NUCLEOTIDE SEQUENCE [LARGE SCALE GENOMIC DNA]</scope>
    <source>
        <strain evidence="3 4">YTM-1</strain>
    </source>
</reference>
<comment type="caution">
    <text evidence="3">The sequence shown here is derived from an EMBL/GenBank/DDBJ whole genome shotgun (WGS) entry which is preliminary data.</text>
</comment>
<protein>
    <recommendedName>
        <fullName evidence="5">Lipoprotein</fullName>
    </recommendedName>
</protein>
<gene>
    <name evidence="3" type="ORF">SAJA_07515</name>
</gene>
<dbReference type="EMBL" id="AYKG01000020">
    <property type="protein sequence ID" value="ROO28625.1"/>
    <property type="molecule type" value="Genomic_DNA"/>
</dbReference>
<keyword evidence="2" id="KW-0732">Signal</keyword>
<dbReference type="InParanoid" id="A0A423PSP1"/>
<accession>A0A423PSP1</accession>
<keyword evidence="4" id="KW-1185">Reference proteome</keyword>
<dbReference type="Proteomes" id="UP000285310">
    <property type="component" value="Unassembled WGS sequence"/>
</dbReference>
<sequence>MRRIGMRKLVNVTALVVVAISATACSSTPNCLKRQGYADAIAFPKLKAPAGLEVPKSDDQMSVPDVRNGPVAAYGEAPVGTEPDNDQSRCLTTPPVLQTRR</sequence>
<dbReference type="PROSITE" id="PS51257">
    <property type="entry name" value="PROKAR_LIPOPROTEIN"/>
    <property type="match status" value="1"/>
</dbReference>
<feature type="chain" id="PRO_5019558108" description="Lipoprotein" evidence="2">
    <location>
        <begin position="25"/>
        <end position="101"/>
    </location>
</feature>
<proteinExistence type="predicted"/>
<evidence type="ECO:0000313" key="3">
    <source>
        <dbReference type="EMBL" id="ROO28625.1"/>
    </source>
</evidence>